<dbReference type="Pfam" id="PF13649">
    <property type="entry name" value="Methyltransf_25"/>
    <property type="match status" value="1"/>
</dbReference>
<name>A0AAE8LWJ7_LATSK</name>
<feature type="domain" description="Methyltransferase" evidence="1">
    <location>
        <begin position="45"/>
        <end position="128"/>
    </location>
</feature>
<reference evidence="2 3" key="1">
    <citation type="submission" date="2018-02" db="EMBL/GenBank/DDBJ databases">
        <authorList>
            <person name="Rodrigo-Torres L."/>
            <person name="Arahal R. D."/>
            <person name="Lucena T."/>
        </authorList>
    </citation>
    <scope>NUCLEOTIDE SEQUENCE [LARGE SCALE GENOMIC DNA]</scope>
    <source>
        <strain evidence="2 3">CECT 9267</strain>
    </source>
</reference>
<dbReference type="AlphaFoldDB" id="A0AAE8LWJ7"/>
<evidence type="ECO:0000313" key="2">
    <source>
        <dbReference type="EMBL" id="SPE22297.1"/>
    </source>
</evidence>
<organism evidence="2 3">
    <name type="scientific">Latilactobacillus sakei</name>
    <name type="common">Lactobacillus sakei</name>
    <dbReference type="NCBI Taxonomy" id="1599"/>
    <lineage>
        <taxon>Bacteria</taxon>
        <taxon>Bacillati</taxon>
        <taxon>Bacillota</taxon>
        <taxon>Bacilli</taxon>
        <taxon>Lactobacillales</taxon>
        <taxon>Lactobacillaceae</taxon>
        <taxon>Latilactobacillus</taxon>
    </lineage>
</organism>
<sequence>MDEVAEFWDNFAAEYYQIQKESQVPIVTDIEKFLTEQRLLPTNSVVDLGGGSGRYLALLAQNSQQYTIVDISEQMLRYAQVENQVLAKPRPVTYRQQSVADFSQQTPDQSYDLVWMALNPAVTADETLLAITQKSRQWCGFLRLTQNTDDLFAPLEQHFGIAEENPNIEPTIIPAVVKLLTSAGYQVRQQKFQYQTTETFDRAFLEAYYAEVPQALLSTYLDQVFANQKTRTSTTTLEYTLLYWHV</sequence>
<dbReference type="EMBL" id="OKRC01000008">
    <property type="protein sequence ID" value="SPE22297.1"/>
    <property type="molecule type" value="Genomic_DNA"/>
</dbReference>
<dbReference type="GeneID" id="57133083"/>
<dbReference type="GO" id="GO:0032259">
    <property type="term" value="P:methylation"/>
    <property type="evidence" value="ECO:0007669"/>
    <property type="project" value="UniProtKB-KW"/>
</dbReference>
<dbReference type="SUPFAM" id="SSF53335">
    <property type="entry name" value="S-adenosyl-L-methionine-dependent methyltransferases"/>
    <property type="match status" value="1"/>
</dbReference>
<evidence type="ECO:0000259" key="1">
    <source>
        <dbReference type="Pfam" id="PF13649"/>
    </source>
</evidence>
<protein>
    <submittedName>
        <fullName evidence="2">S-adenosyl-L-methionine-dependent methyltransferase</fullName>
    </submittedName>
</protein>
<accession>A0AAE8LWJ7</accession>
<dbReference type="GO" id="GO:0008168">
    <property type="term" value="F:methyltransferase activity"/>
    <property type="evidence" value="ECO:0007669"/>
    <property type="project" value="UniProtKB-KW"/>
</dbReference>
<dbReference type="Gene3D" id="3.40.50.150">
    <property type="entry name" value="Vaccinia Virus protein VP39"/>
    <property type="match status" value="1"/>
</dbReference>
<dbReference type="CDD" id="cd02440">
    <property type="entry name" value="AdoMet_MTases"/>
    <property type="match status" value="1"/>
</dbReference>
<dbReference type="InterPro" id="IPR041698">
    <property type="entry name" value="Methyltransf_25"/>
</dbReference>
<proteinExistence type="predicted"/>
<keyword evidence="2" id="KW-0489">Methyltransferase</keyword>
<keyword evidence="2" id="KW-0808">Transferase</keyword>
<evidence type="ECO:0000313" key="3">
    <source>
        <dbReference type="Proteomes" id="UP000239650"/>
    </source>
</evidence>
<gene>
    <name evidence="2" type="ORF">LAS9267_01634</name>
</gene>
<dbReference type="Proteomes" id="UP000239650">
    <property type="component" value="Unassembled WGS sequence"/>
</dbReference>
<comment type="caution">
    <text evidence="2">The sequence shown here is derived from an EMBL/GenBank/DDBJ whole genome shotgun (WGS) entry which is preliminary data.</text>
</comment>
<dbReference type="InterPro" id="IPR029063">
    <property type="entry name" value="SAM-dependent_MTases_sf"/>
</dbReference>
<dbReference type="RefSeq" id="WP_016264551.1">
    <property type="nucleotide sequence ID" value="NZ_CAKMCP010000006.1"/>
</dbReference>